<dbReference type="InterPro" id="IPR005094">
    <property type="entry name" value="Endonuclease_MobA/VirD2"/>
</dbReference>
<evidence type="ECO:0000313" key="2">
    <source>
        <dbReference type="EMBL" id="MED1205597.1"/>
    </source>
</evidence>
<dbReference type="Pfam" id="PF03432">
    <property type="entry name" value="Relaxase"/>
    <property type="match status" value="1"/>
</dbReference>
<dbReference type="EMBL" id="JARMAB010000038">
    <property type="protein sequence ID" value="MED1205597.1"/>
    <property type="molecule type" value="Genomic_DNA"/>
</dbReference>
<organism evidence="2 3">
    <name type="scientific">Heyndrickxia acidicola</name>
    <dbReference type="NCBI Taxonomy" id="209389"/>
    <lineage>
        <taxon>Bacteria</taxon>
        <taxon>Bacillati</taxon>
        <taxon>Bacillota</taxon>
        <taxon>Bacilli</taxon>
        <taxon>Bacillales</taxon>
        <taxon>Bacillaceae</taxon>
        <taxon>Heyndrickxia</taxon>
    </lineage>
</organism>
<comment type="caution">
    <text evidence="2">The sequence shown here is derived from an EMBL/GenBank/DDBJ whole genome shotgun (WGS) entry which is preliminary data.</text>
</comment>
<sequence length="221" mass="26570">MGAYASHRYLTTFDDSAAHVRYIGFREREDKSESLGLFSEHSDNADADEFIESLKAKRLKHPDVPVIHTVLFSMSGDEWQRSGFEPGDYQKMIRHVMKEWEIKMGYRLQWVAAEHRNPDHPHCHVAIRAAYKDRDGVEHRLKISNEDRKFFREQFQKTKEMFRPIDPPPRERNYEYERTPNLNIDTSFVDNLFYKLQREIEQEEFQREFAKKKAKNKERTR</sequence>
<accession>A0ABU6MMG5</accession>
<protein>
    <submittedName>
        <fullName evidence="2">Relaxase/mobilization nuclease domain-containing protein</fullName>
    </submittedName>
</protein>
<proteinExistence type="predicted"/>
<gene>
    <name evidence="2" type="ORF">P4T90_21415</name>
</gene>
<dbReference type="RefSeq" id="WP_066270878.1">
    <property type="nucleotide sequence ID" value="NZ_JARMAB010000038.1"/>
</dbReference>
<keyword evidence="3" id="KW-1185">Reference proteome</keyword>
<name>A0ABU6MMG5_9BACI</name>
<feature type="domain" description="MobA/VirD2-like nuclease" evidence="1">
    <location>
        <begin position="40"/>
        <end position="150"/>
    </location>
</feature>
<evidence type="ECO:0000313" key="3">
    <source>
        <dbReference type="Proteomes" id="UP001341444"/>
    </source>
</evidence>
<reference evidence="2 3" key="1">
    <citation type="submission" date="2023-03" db="EMBL/GenBank/DDBJ databases">
        <title>Bacillus Genome Sequencing.</title>
        <authorList>
            <person name="Dunlap C."/>
        </authorList>
    </citation>
    <scope>NUCLEOTIDE SEQUENCE [LARGE SCALE GENOMIC DNA]</scope>
    <source>
        <strain evidence="2 3">B-23453</strain>
    </source>
</reference>
<evidence type="ECO:0000259" key="1">
    <source>
        <dbReference type="Pfam" id="PF03432"/>
    </source>
</evidence>
<dbReference type="Proteomes" id="UP001341444">
    <property type="component" value="Unassembled WGS sequence"/>
</dbReference>